<keyword evidence="4" id="KW-1133">Transmembrane helix</keyword>
<keyword evidence="2 3" id="KW-0175">Coiled coil</keyword>
<keyword evidence="4" id="KW-0472">Membrane</keyword>
<evidence type="ECO:0000313" key="5">
    <source>
        <dbReference type="EMBL" id="SDI85090.1"/>
    </source>
</evidence>
<accession>A0A1G8NZY1</accession>
<dbReference type="EMBL" id="FNDG01000026">
    <property type="protein sequence ID" value="SDI85090.1"/>
    <property type="molecule type" value="Genomic_DNA"/>
</dbReference>
<proteinExistence type="predicted"/>
<protein>
    <submittedName>
        <fullName evidence="5">Biotin-lipoyl like</fullName>
    </submittedName>
</protein>
<sequence length="451" mass="49944">MNATVRALPDQRAERMALLLQLERRARAQRDVAGLAFLMVNDTRQLLDYQEAFLWDADKGRISACSGLAQVEANAPLVLFLGHLCADWDTRPWAAELRDLSAVDAPGVAQAEWAQYLSPKLLRLPLKDRDGHPLGSLLLSREHPLARPERALLELLLDAYGHAWASLRGGKKRSLAGRLRKRPRRIALIAAAVALVIMLLPVHQTVLAPAEIMPRNPAVLRAPLQAVVERILVQPNQVVKRGEALVQLDRRELESRMEAARQTLAAADAQLRQTRQQALFDERAKAALAELVTRRDQARADMAFIDDNLQRSLILAPRDGVAIFDDPSDWTGRPVTLGERIMQVADPHDARLEIQLPVADAIALQAGAEVLLFLNSEPGSPLAASLERYGYRASPTADGGMAYRLQAGFSEADPRLRVGLKGTAKLYGERTLLIHYLLRRPLAALRVHLGW</sequence>
<name>A0A1G8NZY1_9GAMM</name>
<dbReference type="RefSeq" id="WP_084308557.1">
    <property type="nucleotide sequence ID" value="NZ_FNDG01000026.1"/>
</dbReference>
<dbReference type="Proteomes" id="UP000198606">
    <property type="component" value="Unassembled WGS sequence"/>
</dbReference>
<gene>
    <name evidence="5" type="ORF">SAMN05216588_12660</name>
</gene>
<evidence type="ECO:0000313" key="6">
    <source>
        <dbReference type="Proteomes" id="UP000198606"/>
    </source>
</evidence>
<dbReference type="Gene3D" id="2.40.50.100">
    <property type="match status" value="1"/>
</dbReference>
<evidence type="ECO:0000256" key="3">
    <source>
        <dbReference type="SAM" id="Coils"/>
    </source>
</evidence>
<organism evidence="5 6">
    <name type="scientific">Phytopseudomonas flavescens</name>
    <dbReference type="NCBI Taxonomy" id="29435"/>
    <lineage>
        <taxon>Bacteria</taxon>
        <taxon>Pseudomonadati</taxon>
        <taxon>Pseudomonadota</taxon>
        <taxon>Gammaproteobacteria</taxon>
        <taxon>Pseudomonadales</taxon>
        <taxon>Pseudomonadaceae</taxon>
        <taxon>Phytopseudomonas</taxon>
    </lineage>
</organism>
<feature type="coiled-coil region" evidence="3">
    <location>
        <begin position="250"/>
        <end position="277"/>
    </location>
</feature>
<dbReference type="Gene3D" id="2.40.30.170">
    <property type="match status" value="1"/>
</dbReference>
<dbReference type="AlphaFoldDB" id="A0A1G8NZY1"/>
<dbReference type="PANTHER" id="PTHR32347:SF23">
    <property type="entry name" value="BLL5650 PROTEIN"/>
    <property type="match status" value="1"/>
</dbReference>
<comment type="subcellular location">
    <subcellularLocation>
        <location evidence="1">Cell envelope</location>
    </subcellularLocation>
</comment>
<evidence type="ECO:0000256" key="1">
    <source>
        <dbReference type="ARBA" id="ARBA00004196"/>
    </source>
</evidence>
<dbReference type="GO" id="GO:0030313">
    <property type="term" value="C:cell envelope"/>
    <property type="evidence" value="ECO:0007669"/>
    <property type="project" value="UniProtKB-SubCell"/>
</dbReference>
<evidence type="ECO:0000256" key="4">
    <source>
        <dbReference type="SAM" id="Phobius"/>
    </source>
</evidence>
<dbReference type="STRING" id="29435.SAMN05216588_12660"/>
<evidence type="ECO:0000256" key="2">
    <source>
        <dbReference type="ARBA" id="ARBA00023054"/>
    </source>
</evidence>
<reference evidence="5 6" key="1">
    <citation type="submission" date="2016-10" db="EMBL/GenBank/DDBJ databases">
        <authorList>
            <person name="de Groot N.N."/>
        </authorList>
    </citation>
    <scope>NUCLEOTIDE SEQUENCE [LARGE SCALE GENOMIC DNA]</scope>
    <source>
        <strain evidence="5 6">LMG 18387</strain>
    </source>
</reference>
<dbReference type="SUPFAM" id="SSF111369">
    <property type="entry name" value="HlyD-like secretion proteins"/>
    <property type="match status" value="1"/>
</dbReference>
<dbReference type="PANTHER" id="PTHR32347">
    <property type="entry name" value="EFFLUX SYSTEM COMPONENT YKNX-RELATED"/>
    <property type="match status" value="1"/>
</dbReference>
<dbReference type="InterPro" id="IPR050465">
    <property type="entry name" value="UPF0194_transport"/>
</dbReference>
<feature type="transmembrane region" description="Helical" evidence="4">
    <location>
        <begin position="186"/>
        <end position="207"/>
    </location>
</feature>
<keyword evidence="4" id="KW-0812">Transmembrane</keyword>